<dbReference type="InterPro" id="IPR016169">
    <property type="entry name" value="FAD-bd_PCMH_sub2"/>
</dbReference>
<comment type="caution">
    <text evidence="4">The sequence shown here is derived from an EMBL/GenBank/DDBJ whole genome shotgun (WGS) entry which is preliminary data.</text>
</comment>
<feature type="domain" description="FAD-binding PCMH-type" evidence="3">
    <location>
        <begin position="44"/>
        <end position="216"/>
    </location>
</feature>
<dbReference type="PROSITE" id="PS51387">
    <property type="entry name" value="FAD_PCMH"/>
    <property type="match status" value="1"/>
</dbReference>
<dbReference type="RefSeq" id="WP_061948836.1">
    <property type="nucleotide sequence ID" value="NZ_LTAO01000015.1"/>
</dbReference>
<keyword evidence="2" id="KW-0560">Oxidoreductase</keyword>
<gene>
    <name evidence="4" type="ORF">AZF04_18885</name>
</gene>
<evidence type="ECO:0000256" key="1">
    <source>
        <dbReference type="ARBA" id="ARBA00022630"/>
    </source>
</evidence>
<evidence type="ECO:0000313" key="4">
    <source>
        <dbReference type="EMBL" id="KYG30755.1"/>
    </source>
</evidence>
<dbReference type="PANTHER" id="PTHR11748:SF119">
    <property type="entry name" value="D-2-HYDROXYGLUTARATE DEHYDROGENASE"/>
    <property type="match status" value="1"/>
</dbReference>
<sequence length="445" mass="50200">MNQGWIDELKQVIGENKVETKDSYVKRMSQDFYWYSPILKKQLSDFYADCIVKPSSVEEVIEVLAFSAQNRIPLVPRGGGTGNYGQIIPMEKGIILDTSALNKIIEIKNGIGRFGAGIKLGKLEADLANDGYSLRFFPSTYLKSTLGGFIAGGTGGIGSIEYGTLWDEGNVVRLTILTLEEKPRLFTIEGEELKKYIHHYGLSGVIIEAEIALAPYREWEDHLVTFSNINDALSFSESIAKSESIRKRLVSVSESPLATAFKPFEAFVSEHDSIVLLQVEKGDCDQVEELAHSFNGSFLPTFSEHVKKNKVRTTDFSWNHVTLWWMKHHPEATYLQGRFDTKNYLKQVELLKEKYPNEVLIHFEWISVGGSIVPSSQPIISYTTEERLNEIITYFKEIGVKVSNPHTYLIEEGGKDDWVELISLAKKENDPYQLLNPGKMKIGIG</sequence>
<reference evidence="4" key="1">
    <citation type="submission" date="2016-02" db="EMBL/GenBank/DDBJ databases">
        <title>Genome sequence of Bacillus trypoxylicola KCTC 13244(T).</title>
        <authorList>
            <person name="Jeong H."/>
            <person name="Park S.-H."/>
            <person name="Choi S.-K."/>
        </authorList>
    </citation>
    <scope>NUCLEOTIDE SEQUENCE [LARGE SCALE GENOMIC DNA]</scope>
    <source>
        <strain evidence="4">KCTC 13244</strain>
    </source>
</reference>
<dbReference type="PANTHER" id="PTHR11748">
    <property type="entry name" value="D-LACTATE DEHYDROGENASE"/>
    <property type="match status" value="1"/>
</dbReference>
<name>A0A162DSX0_9BACI</name>
<keyword evidence="1" id="KW-0285">Flavoprotein</keyword>
<dbReference type="Pfam" id="PF01565">
    <property type="entry name" value="FAD_binding_4"/>
    <property type="match status" value="1"/>
</dbReference>
<dbReference type="OrthoDB" id="9811261at2"/>
<evidence type="ECO:0000313" key="5">
    <source>
        <dbReference type="Proteomes" id="UP000075806"/>
    </source>
</evidence>
<dbReference type="InterPro" id="IPR016166">
    <property type="entry name" value="FAD-bd_PCMH"/>
</dbReference>
<protein>
    <recommendedName>
        <fullName evidence="3">FAD-binding PCMH-type domain-containing protein</fullName>
    </recommendedName>
</protein>
<proteinExistence type="predicted"/>
<dbReference type="STRING" id="519424.AZF04_18885"/>
<dbReference type="Proteomes" id="UP000075806">
    <property type="component" value="Unassembled WGS sequence"/>
</dbReference>
<dbReference type="GO" id="GO:0008720">
    <property type="term" value="F:D-lactate dehydrogenase (NAD+) activity"/>
    <property type="evidence" value="ECO:0007669"/>
    <property type="project" value="TreeGrafter"/>
</dbReference>
<dbReference type="InterPro" id="IPR006094">
    <property type="entry name" value="Oxid_FAD_bind_N"/>
</dbReference>
<organism evidence="4 5">
    <name type="scientific">Alkalihalobacillus trypoxylicola</name>
    <dbReference type="NCBI Taxonomy" id="519424"/>
    <lineage>
        <taxon>Bacteria</taxon>
        <taxon>Bacillati</taxon>
        <taxon>Bacillota</taxon>
        <taxon>Bacilli</taxon>
        <taxon>Bacillales</taxon>
        <taxon>Bacillaceae</taxon>
        <taxon>Alkalihalobacillus</taxon>
    </lineage>
</organism>
<evidence type="ECO:0000256" key="2">
    <source>
        <dbReference type="ARBA" id="ARBA00023002"/>
    </source>
</evidence>
<accession>A0A162DSX0</accession>
<dbReference type="EMBL" id="LTAO01000015">
    <property type="protein sequence ID" value="KYG30755.1"/>
    <property type="molecule type" value="Genomic_DNA"/>
</dbReference>
<dbReference type="InterPro" id="IPR036318">
    <property type="entry name" value="FAD-bd_PCMH-like_sf"/>
</dbReference>
<evidence type="ECO:0000259" key="3">
    <source>
        <dbReference type="PROSITE" id="PS51387"/>
    </source>
</evidence>
<dbReference type="SUPFAM" id="SSF56176">
    <property type="entry name" value="FAD-binding/transporter-associated domain-like"/>
    <property type="match status" value="1"/>
</dbReference>
<dbReference type="GO" id="GO:1903457">
    <property type="term" value="P:lactate catabolic process"/>
    <property type="evidence" value="ECO:0007669"/>
    <property type="project" value="TreeGrafter"/>
</dbReference>
<keyword evidence="5" id="KW-1185">Reference proteome</keyword>
<dbReference type="GO" id="GO:0071949">
    <property type="term" value="F:FAD binding"/>
    <property type="evidence" value="ECO:0007669"/>
    <property type="project" value="InterPro"/>
</dbReference>
<dbReference type="Gene3D" id="3.30.465.10">
    <property type="match status" value="1"/>
</dbReference>
<dbReference type="AlphaFoldDB" id="A0A162DSX0"/>
<dbReference type="GO" id="GO:0004458">
    <property type="term" value="F:D-lactate dehydrogenase (cytochrome) activity"/>
    <property type="evidence" value="ECO:0007669"/>
    <property type="project" value="TreeGrafter"/>
</dbReference>